<organism evidence="2 3">
    <name type="scientific">Streptomyces omiyaensis</name>
    <dbReference type="NCBI Taxonomy" id="68247"/>
    <lineage>
        <taxon>Bacteria</taxon>
        <taxon>Bacillati</taxon>
        <taxon>Actinomycetota</taxon>
        <taxon>Actinomycetes</taxon>
        <taxon>Kitasatosporales</taxon>
        <taxon>Streptomycetaceae</taxon>
        <taxon>Streptomyces</taxon>
    </lineage>
</organism>
<dbReference type="EMBL" id="JBICZW010000001">
    <property type="protein sequence ID" value="MFG3187368.1"/>
    <property type="molecule type" value="Genomic_DNA"/>
</dbReference>
<gene>
    <name evidence="2" type="ORF">ACGFYS_00320</name>
</gene>
<sequence>MHADVHHLLHRMTAAEAHRRAAAPRATPPGVRPVTRRLPPGGPSGPGGPAVALAA</sequence>
<name>A0ABW7BMP9_9ACTN</name>
<keyword evidence="3" id="KW-1185">Reference proteome</keyword>
<evidence type="ECO:0000313" key="3">
    <source>
        <dbReference type="Proteomes" id="UP001604282"/>
    </source>
</evidence>
<proteinExistence type="predicted"/>
<dbReference type="RefSeq" id="WP_189847337.1">
    <property type="nucleotide sequence ID" value="NZ_BMVV01000002.1"/>
</dbReference>
<comment type="caution">
    <text evidence="2">The sequence shown here is derived from an EMBL/GenBank/DDBJ whole genome shotgun (WGS) entry which is preliminary data.</text>
</comment>
<feature type="region of interest" description="Disordered" evidence="1">
    <location>
        <begin position="1"/>
        <end position="55"/>
    </location>
</feature>
<evidence type="ECO:0000256" key="1">
    <source>
        <dbReference type="SAM" id="MobiDB-lite"/>
    </source>
</evidence>
<evidence type="ECO:0000313" key="2">
    <source>
        <dbReference type="EMBL" id="MFG3187368.1"/>
    </source>
</evidence>
<dbReference type="Proteomes" id="UP001604282">
    <property type="component" value="Unassembled WGS sequence"/>
</dbReference>
<accession>A0ABW7BMP9</accession>
<reference evidence="2 3" key="1">
    <citation type="submission" date="2024-10" db="EMBL/GenBank/DDBJ databases">
        <title>The Natural Products Discovery Center: Release of the First 8490 Sequenced Strains for Exploring Actinobacteria Biosynthetic Diversity.</title>
        <authorList>
            <person name="Kalkreuter E."/>
            <person name="Kautsar S.A."/>
            <person name="Yang D."/>
            <person name="Bader C.D."/>
            <person name="Teijaro C.N."/>
            <person name="Fluegel L."/>
            <person name="Davis C.M."/>
            <person name="Simpson J.R."/>
            <person name="Lauterbach L."/>
            <person name="Steele A.D."/>
            <person name="Gui C."/>
            <person name="Meng S."/>
            <person name="Li G."/>
            <person name="Viehrig K."/>
            <person name="Ye F."/>
            <person name="Su P."/>
            <person name="Kiefer A.F."/>
            <person name="Nichols A."/>
            <person name="Cepeda A.J."/>
            <person name="Yan W."/>
            <person name="Fan B."/>
            <person name="Jiang Y."/>
            <person name="Adhikari A."/>
            <person name="Zheng C.-J."/>
            <person name="Schuster L."/>
            <person name="Cowan T.M."/>
            <person name="Smanski M.J."/>
            <person name="Chevrette M.G."/>
            <person name="De Carvalho L.P.S."/>
            <person name="Shen B."/>
        </authorList>
    </citation>
    <scope>NUCLEOTIDE SEQUENCE [LARGE SCALE GENOMIC DNA]</scope>
    <source>
        <strain evidence="2 3">NPDC048229</strain>
    </source>
</reference>
<protein>
    <submittedName>
        <fullName evidence="2">Uncharacterized protein</fullName>
    </submittedName>
</protein>